<feature type="transmembrane region" description="Helical" evidence="8">
    <location>
        <begin position="571"/>
        <end position="593"/>
    </location>
</feature>
<protein>
    <recommendedName>
        <fullName evidence="9">ABC transporter domain-containing protein</fullName>
    </recommendedName>
</protein>
<dbReference type="GO" id="GO:0140359">
    <property type="term" value="F:ABC-type transporter activity"/>
    <property type="evidence" value="ECO:0007669"/>
    <property type="project" value="InterPro"/>
</dbReference>
<gene>
    <name evidence="10" type="ORF">SteCoe_8451</name>
</gene>
<dbReference type="OrthoDB" id="184675at2759"/>
<keyword evidence="7 8" id="KW-0472">Membrane</keyword>
<evidence type="ECO:0000256" key="7">
    <source>
        <dbReference type="ARBA" id="ARBA00023136"/>
    </source>
</evidence>
<evidence type="ECO:0000313" key="11">
    <source>
        <dbReference type="Proteomes" id="UP000187209"/>
    </source>
</evidence>
<dbReference type="InterPro" id="IPR003593">
    <property type="entry name" value="AAA+_ATPase"/>
</dbReference>
<feature type="transmembrane region" description="Helical" evidence="8">
    <location>
        <begin position="473"/>
        <end position="495"/>
    </location>
</feature>
<evidence type="ECO:0000256" key="3">
    <source>
        <dbReference type="ARBA" id="ARBA00022692"/>
    </source>
</evidence>
<dbReference type="Pfam" id="PF01061">
    <property type="entry name" value="ABC2_membrane"/>
    <property type="match status" value="1"/>
</dbReference>
<dbReference type="GO" id="GO:0005524">
    <property type="term" value="F:ATP binding"/>
    <property type="evidence" value="ECO:0007669"/>
    <property type="project" value="UniProtKB-KW"/>
</dbReference>
<evidence type="ECO:0000256" key="2">
    <source>
        <dbReference type="ARBA" id="ARBA00022448"/>
    </source>
</evidence>
<dbReference type="GO" id="GO:0016020">
    <property type="term" value="C:membrane"/>
    <property type="evidence" value="ECO:0007669"/>
    <property type="project" value="UniProtKB-SubCell"/>
</dbReference>
<dbReference type="InterPro" id="IPR043926">
    <property type="entry name" value="ABCG_dom"/>
</dbReference>
<dbReference type="SMART" id="SM00382">
    <property type="entry name" value="AAA"/>
    <property type="match status" value="1"/>
</dbReference>
<evidence type="ECO:0000259" key="9">
    <source>
        <dbReference type="PROSITE" id="PS50893"/>
    </source>
</evidence>
<dbReference type="InterPro" id="IPR017871">
    <property type="entry name" value="ABC_transporter-like_CS"/>
</dbReference>
<feature type="transmembrane region" description="Helical" evidence="8">
    <location>
        <begin position="396"/>
        <end position="420"/>
    </location>
</feature>
<comment type="caution">
    <text evidence="10">The sequence shown here is derived from an EMBL/GenBank/DDBJ whole genome shotgun (WGS) entry which is preliminary data.</text>
</comment>
<evidence type="ECO:0000256" key="6">
    <source>
        <dbReference type="ARBA" id="ARBA00022989"/>
    </source>
</evidence>
<dbReference type="EMBL" id="MPUH01000126">
    <property type="protein sequence ID" value="OMJ89451.1"/>
    <property type="molecule type" value="Genomic_DNA"/>
</dbReference>
<keyword evidence="4" id="KW-0547">Nucleotide-binding</keyword>
<organism evidence="10 11">
    <name type="scientific">Stentor coeruleus</name>
    <dbReference type="NCBI Taxonomy" id="5963"/>
    <lineage>
        <taxon>Eukaryota</taxon>
        <taxon>Sar</taxon>
        <taxon>Alveolata</taxon>
        <taxon>Ciliophora</taxon>
        <taxon>Postciliodesmatophora</taxon>
        <taxon>Heterotrichea</taxon>
        <taxon>Heterotrichida</taxon>
        <taxon>Stentoridae</taxon>
        <taxon>Stentor</taxon>
    </lineage>
</organism>
<dbReference type="InterPro" id="IPR013525">
    <property type="entry name" value="ABC2_TM"/>
</dbReference>
<keyword evidence="6 8" id="KW-1133">Transmembrane helix</keyword>
<keyword evidence="3 8" id="KW-0812">Transmembrane</keyword>
<keyword evidence="5" id="KW-0067">ATP-binding</keyword>
<dbReference type="SUPFAM" id="SSF52540">
    <property type="entry name" value="P-loop containing nucleoside triphosphate hydrolases"/>
    <property type="match status" value="1"/>
</dbReference>
<dbReference type="PANTHER" id="PTHR48041">
    <property type="entry name" value="ABC TRANSPORTER G FAMILY MEMBER 28"/>
    <property type="match status" value="1"/>
</dbReference>
<dbReference type="Pfam" id="PF00005">
    <property type="entry name" value="ABC_tran"/>
    <property type="match status" value="1"/>
</dbReference>
<dbReference type="PROSITE" id="PS50893">
    <property type="entry name" value="ABC_TRANSPORTER_2"/>
    <property type="match status" value="1"/>
</dbReference>
<proteinExistence type="predicted"/>
<accession>A0A1R2CKD7</accession>
<dbReference type="Pfam" id="PF19055">
    <property type="entry name" value="ABC2_membrane_7"/>
    <property type="match status" value="1"/>
</dbReference>
<dbReference type="GO" id="GO:0016887">
    <property type="term" value="F:ATP hydrolysis activity"/>
    <property type="evidence" value="ECO:0007669"/>
    <property type="project" value="InterPro"/>
</dbReference>
<keyword evidence="2" id="KW-0813">Transport</keyword>
<dbReference type="Proteomes" id="UP000187209">
    <property type="component" value="Unassembled WGS sequence"/>
</dbReference>
<comment type="subcellular location">
    <subcellularLocation>
        <location evidence="1">Membrane</location>
        <topology evidence="1">Multi-pass membrane protein</topology>
    </subcellularLocation>
</comment>
<dbReference type="PROSITE" id="PS00211">
    <property type="entry name" value="ABC_TRANSPORTER_1"/>
    <property type="match status" value="1"/>
</dbReference>
<evidence type="ECO:0000256" key="5">
    <source>
        <dbReference type="ARBA" id="ARBA00022840"/>
    </source>
</evidence>
<dbReference type="Gene3D" id="3.40.50.300">
    <property type="entry name" value="P-loop containing nucleotide triphosphate hydrolases"/>
    <property type="match status" value="1"/>
</dbReference>
<dbReference type="InterPro" id="IPR050352">
    <property type="entry name" value="ABCG_transporters"/>
</dbReference>
<dbReference type="InterPro" id="IPR003439">
    <property type="entry name" value="ABC_transporter-like_ATP-bd"/>
</dbReference>
<dbReference type="AlphaFoldDB" id="A0A1R2CKD7"/>
<evidence type="ECO:0000313" key="10">
    <source>
        <dbReference type="EMBL" id="OMJ89451.1"/>
    </source>
</evidence>
<dbReference type="InterPro" id="IPR027417">
    <property type="entry name" value="P-loop_NTPase"/>
</dbReference>
<feature type="domain" description="ABC transporter" evidence="9">
    <location>
        <begin position="30"/>
        <end position="274"/>
    </location>
</feature>
<feature type="transmembrane region" description="Helical" evidence="8">
    <location>
        <begin position="440"/>
        <end position="461"/>
    </location>
</feature>
<evidence type="ECO:0000256" key="8">
    <source>
        <dbReference type="SAM" id="Phobius"/>
    </source>
</evidence>
<dbReference type="PANTHER" id="PTHR48041:SF139">
    <property type="entry name" value="PROTEIN SCARLET"/>
    <property type="match status" value="1"/>
</dbReference>
<sequence>MANQYDPLTEEPNQRLLETKDSENIVKIYLEWNNIECGFRSKNDSRQILKGMTGFARPGEFLAIMGTSGSGKTIFLNALTGAVRNSSRISLSGEILANKQSIYDINFYKYIGYVTQDDILLDMLTVRESVTFAARLKNVGSDDQKIAKVDSVLTELGLMKCQHTLIGNEAVKGVSGGEKKRVCIAIELITTPSVLFLDEPTSGLDSFTSYNVIEILNQQAAKGRTVISTIHQPSSDIFKNFDKLMLICDGTIVYHGNAKDAVDYFNAREYPCPALSNPADYFMEILHVDNAENRSEKEVNKVNFLMKAHEEVRVKLVECSEEKLETGSRGYISSYPVQIYHCTKRAVLISVRDPKLTIFKLVILLFVALLMSILFWRIDGDTDITSQNNRNGSFFFALITLVYANLNATILNFPLMRAVFLKESRAKMYGTTAFYLAKNIADFLIEVFTSIMFGLCIYWTIGYNTSSSDKPIIFLVICVLANMCGTSLGLTAGAWFTRVDVAASLGAIMSLPFYYYSGFLRPVDSIPIAFRWLSYISPFRWVFFSLMLNEYKDSDRNKGGVLEEYNIHGTVGESICWLIVVLIGFRLLAFVGLKLNSRI</sequence>
<feature type="transmembrane region" description="Helical" evidence="8">
    <location>
        <begin position="501"/>
        <end position="520"/>
    </location>
</feature>
<name>A0A1R2CKD7_9CILI</name>
<evidence type="ECO:0000256" key="4">
    <source>
        <dbReference type="ARBA" id="ARBA00022741"/>
    </source>
</evidence>
<feature type="transmembrane region" description="Helical" evidence="8">
    <location>
        <begin position="358"/>
        <end position="376"/>
    </location>
</feature>
<reference evidence="10 11" key="1">
    <citation type="submission" date="2016-11" db="EMBL/GenBank/DDBJ databases">
        <title>The macronuclear genome of Stentor coeruleus: a giant cell with tiny introns.</title>
        <authorList>
            <person name="Slabodnick M."/>
            <person name="Ruby J.G."/>
            <person name="Reiff S.B."/>
            <person name="Swart E.C."/>
            <person name="Gosai S."/>
            <person name="Prabakaran S."/>
            <person name="Witkowska E."/>
            <person name="Larue G.E."/>
            <person name="Fisher S."/>
            <person name="Freeman R.M."/>
            <person name="Gunawardena J."/>
            <person name="Chu W."/>
            <person name="Stover N.A."/>
            <person name="Gregory B.D."/>
            <person name="Nowacki M."/>
            <person name="Derisi J."/>
            <person name="Roy S.W."/>
            <person name="Marshall W.F."/>
            <person name="Sood P."/>
        </authorList>
    </citation>
    <scope>NUCLEOTIDE SEQUENCE [LARGE SCALE GENOMIC DNA]</scope>
    <source>
        <strain evidence="10">WM001</strain>
    </source>
</reference>
<evidence type="ECO:0000256" key="1">
    <source>
        <dbReference type="ARBA" id="ARBA00004141"/>
    </source>
</evidence>
<keyword evidence="11" id="KW-1185">Reference proteome</keyword>